<dbReference type="PANTHER" id="PTHR11630:SF48">
    <property type="entry name" value="DNA HELICASE MCM9"/>
    <property type="match status" value="1"/>
</dbReference>
<dbReference type="SUPFAM" id="SSF52540">
    <property type="entry name" value="P-loop containing nucleoside triphosphate hydrolases"/>
    <property type="match status" value="1"/>
</dbReference>
<comment type="caution">
    <text evidence="5">The sequence shown here is derived from an EMBL/GenBank/DDBJ whole genome shotgun (WGS) entry which is preliminary data.</text>
</comment>
<dbReference type="SMART" id="SM00350">
    <property type="entry name" value="MCM"/>
    <property type="match status" value="1"/>
</dbReference>
<dbReference type="GO" id="GO:0017116">
    <property type="term" value="F:single-stranded DNA helicase activity"/>
    <property type="evidence" value="ECO:0007669"/>
    <property type="project" value="TreeGrafter"/>
</dbReference>
<evidence type="ECO:0000256" key="3">
    <source>
        <dbReference type="ARBA" id="ARBA00023125"/>
    </source>
</evidence>
<sequence>MESPHIYINILDECCVQAQKEIAASLSLKDNCKVKEPCFARITNLPNHYSIQRTTTPGSNDLGKMISLTGTVIRMGANKMMETRRTFQCNKCNGTFEVKADLEQFNLIPKPMICQASTEVCEGKYFASVEIDSGKLIFYSIIFGSIPKSIPVVLQDDLVDTAKSGDNVTIVGVVIRRWKSLCIGVRPEISLCLVANSITVHNNHQHISGVSLEMKKFFRNHWLRYQKNPMRGRDIIVSSVCPQVYGLYVVKLSVLLVLIGGIGKNEPSGLKVRGETHLLLVGDPGTAKSQFLKYASQISPRSVLTTGIGTTSAGLTVAAVRDGAATNPKGNYDTEQSISVNVALGSPLLSRFDLVLVLLDSHNEKWDTRVSSFILDEEKRNSESAFGQIPSLNTSTPIRNGVGRTQLAESSFSPTIPRKRVNENDNFATSDLLGKSEVQPFNKNNSSNNSEIFLFVQLQQYIMWVKSQFEPKSTSGSEKILTKYYQLQRKSDIRNSSRTTIRLLESLIRISQAHARLMARDKVTVQDAIVTVMLFEASIISTSSSFLSSILNQSDDDGRSSIDILHADFPDNPDTMYKKYEKAILEKLGLSDMLANN</sequence>
<feature type="domain" description="MCM C-terminal AAA(+) ATPase" evidence="4">
    <location>
        <begin position="232"/>
        <end position="322"/>
    </location>
</feature>
<dbReference type="SUPFAM" id="SSF50249">
    <property type="entry name" value="Nucleic acid-binding proteins"/>
    <property type="match status" value="1"/>
</dbReference>
<accession>A0A2T9Z0U9</accession>
<keyword evidence="1" id="KW-0547">Nucleotide-binding</keyword>
<proteinExistence type="predicted"/>
<dbReference type="PROSITE" id="PS50051">
    <property type="entry name" value="MCM_2"/>
    <property type="match status" value="2"/>
</dbReference>
<dbReference type="InterPro" id="IPR041562">
    <property type="entry name" value="MCM_lid"/>
</dbReference>
<dbReference type="InterPro" id="IPR001208">
    <property type="entry name" value="MCM_dom"/>
</dbReference>
<feature type="domain" description="MCM C-terminal AAA(+) ATPase" evidence="4">
    <location>
        <begin position="324"/>
        <end position="374"/>
    </location>
</feature>
<dbReference type="STRING" id="133385.A0A2T9Z0U9"/>
<dbReference type="GO" id="GO:0006279">
    <property type="term" value="P:premeiotic DNA replication"/>
    <property type="evidence" value="ECO:0007669"/>
    <property type="project" value="UniProtKB-ARBA"/>
</dbReference>
<keyword evidence="6" id="KW-1185">Reference proteome</keyword>
<dbReference type="GO" id="GO:0005656">
    <property type="term" value="C:nuclear pre-replicative complex"/>
    <property type="evidence" value="ECO:0007669"/>
    <property type="project" value="UniProtKB-ARBA"/>
</dbReference>
<evidence type="ECO:0000313" key="5">
    <source>
        <dbReference type="EMBL" id="PVU98203.1"/>
    </source>
</evidence>
<protein>
    <recommendedName>
        <fullName evidence="4">MCM C-terminal AAA(+) ATPase domain-containing protein</fullName>
    </recommendedName>
</protein>
<dbReference type="Proteomes" id="UP000245383">
    <property type="component" value="Unassembled WGS sequence"/>
</dbReference>
<organism evidence="5 6">
    <name type="scientific">Smittium simulii</name>
    <dbReference type="NCBI Taxonomy" id="133385"/>
    <lineage>
        <taxon>Eukaryota</taxon>
        <taxon>Fungi</taxon>
        <taxon>Fungi incertae sedis</taxon>
        <taxon>Zoopagomycota</taxon>
        <taxon>Kickxellomycotina</taxon>
        <taxon>Harpellomycetes</taxon>
        <taxon>Harpellales</taxon>
        <taxon>Legeriomycetaceae</taxon>
        <taxon>Smittium</taxon>
    </lineage>
</organism>
<dbReference type="GO" id="GO:0031261">
    <property type="term" value="C:DNA replication preinitiation complex"/>
    <property type="evidence" value="ECO:0007669"/>
    <property type="project" value="UniProtKB-ARBA"/>
</dbReference>
<dbReference type="OrthoDB" id="6274823at2759"/>
<dbReference type="InterPro" id="IPR033762">
    <property type="entry name" value="MCM_OB"/>
</dbReference>
<dbReference type="Pfam" id="PF17207">
    <property type="entry name" value="MCM_OB"/>
    <property type="match status" value="1"/>
</dbReference>
<evidence type="ECO:0000313" key="6">
    <source>
        <dbReference type="Proteomes" id="UP000245383"/>
    </source>
</evidence>
<evidence type="ECO:0000256" key="1">
    <source>
        <dbReference type="ARBA" id="ARBA00022741"/>
    </source>
</evidence>
<dbReference type="PANTHER" id="PTHR11630">
    <property type="entry name" value="DNA REPLICATION LICENSING FACTOR MCM FAMILY MEMBER"/>
    <property type="match status" value="1"/>
</dbReference>
<dbReference type="GO" id="GO:0005524">
    <property type="term" value="F:ATP binding"/>
    <property type="evidence" value="ECO:0007669"/>
    <property type="project" value="UniProtKB-KW"/>
</dbReference>
<evidence type="ECO:0000256" key="2">
    <source>
        <dbReference type="ARBA" id="ARBA00022840"/>
    </source>
</evidence>
<dbReference type="GO" id="GO:0003697">
    <property type="term" value="F:single-stranded DNA binding"/>
    <property type="evidence" value="ECO:0007669"/>
    <property type="project" value="TreeGrafter"/>
</dbReference>
<evidence type="ECO:0000259" key="4">
    <source>
        <dbReference type="PROSITE" id="PS50051"/>
    </source>
</evidence>
<dbReference type="Pfam" id="PF17855">
    <property type="entry name" value="MCM_lid"/>
    <property type="match status" value="1"/>
</dbReference>
<dbReference type="Pfam" id="PF00493">
    <property type="entry name" value="MCM"/>
    <property type="match status" value="2"/>
</dbReference>
<dbReference type="InterPro" id="IPR031327">
    <property type="entry name" value="MCM"/>
</dbReference>
<dbReference type="GO" id="GO:0043596">
    <property type="term" value="C:nuclear replication fork"/>
    <property type="evidence" value="ECO:0007669"/>
    <property type="project" value="UniProtKB-ARBA"/>
</dbReference>
<dbReference type="GO" id="GO:0016787">
    <property type="term" value="F:hydrolase activity"/>
    <property type="evidence" value="ECO:0007669"/>
    <property type="project" value="UniProtKB-KW"/>
</dbReference>
<keyword evidence="2" id="KW-0067">ATP-binding</keyword>
<dbReference type="InterPro" id="IPR027417">
    <property type="entry name" value="P-loop_NTPase"/>
</dbReference>
<gene>
    <name evidence="5" type="ORF">BB561_000061</name>
</gene>
<dbReference type="InterPro" id="IPR012340">
    <property type="entry name" value="NA-bd_OB-fold"/>
</dbReference>
<dbReference type="Gene3D" id="2.40.50.140">
    <property type="entry name" value="Nucleic acid-binding proteins"/>
    <property type="match status" value="1"/>
</dbReference>
<dbReference type="GO" id="GO:0000724">
    <property type="term" value="P:double-strand break repair via homologous recombination"/>
    <property type="evidence" value="ECO:0007669"/>
    <property type="project" value="TreeGrafter"/>
</dbReference>
<dbReference type="Gene3D" id="3.40.50.300">
    <property type="entry name" value="P-loop containing nucleotide triphosphate hydrolases"/>
    <property type="match status" value="2"/>
</dbReference>
<dbReference type="AlphaFoldDB" id="A0A2T9Z0U9"/>
<dbReference type="EMBL" id="MBFR01000002">
    <property type="protein sequence ID" value="PVU98203.1"/>
    <property type="molecule type" value="Genomic_DNA"/>
</dbReference>
<reference evidence="5 6" key="1">
    <citation type="journal article" date="2018" name="MBio">
        <title>Comparative Genomics Reveals the Core Gene Toolbox for the Fungus-Insect Symbiosis.</title>
        <authorList>
            <person name="Wang Y."/>
            <person name="Stata M."/>
            <person name="Wang W."/>
            <person name="Stajich J.E."/>
            <person name="White M.M."/>
            <person name="Moncalvo J.M."/>
        </authorList>
    </citation>
    <scope>NUCLEOTIDE SEQUENCE [LARGE SCALE GENOMIC DNA]</scope>
    <source>
        <strain evidence="5 6">SWE-8-4</strain>
    </source>
</reference>
<dbReference type="Gene3D" id="2.20.28.10">
    <property type="match status" value="1"/>
</dbReference>
<name>A0A2T9Z0U9_9FUNG</name>
<dbReference type="GO" id="GO:0042555">
    <property type="term" value="C:MCM complex"/>
    <property type="evidence" value="ECO:0007669"/>
    <property type="project" value="UniProtKB-ARBA"/>
</dbReference>
<keyword evidence="3" id="KW-0238">DNA-binding</keyword>